<sequence>MVLSRQTTYTKLVQGTNSRRAVSPAKGTNVCQMAYATTRAQAMTTYSEALVRTRHGRARSVSSTATAETRPEATIASFRVETTDTAAAQTEAHVAMTTRSTASNTLPIATPTDIGTDANTSVNPTNTESKSKATATGSGSASKASNTAAAATSTSSPTDTPSPSKTPIIAGAAGGIVILLAATGLVWFFVRRRYRKKLAAGSNAFPLSSDGFQKLPDKTPRPVEVPAPLHSPAPPYQPPAYTYGAPPPLHNAVEIDESYRVPERNQYGQPVYEAPAHAYGL</sequence>
<feature type="compositionally biased region" description="Polar residues" evidence="1">
    <location>
        <begin position="117"/>
        <end position="128"/>
    </location>
</feature>
<proteinExistence type="predicted"/>
<evidence type="ECO:0000256" key="1">
    <source>
        <dbReference type="SAM" id="MobiDB-lite"/>
    </source>
</evidence>
<feature type="transmembrane region" description="Helical" evidence="2">
    <location>
        <begin position="168"/>
        <end position="190"/>
    </location>
</feature>
<protein>
    <recommendedName>
        <fullName evidence="5">Mid2 domain-containing protein</fullName>
    </recommendedName>
</protein>
<gene>
    <name evidence="3" type="ORF">K505DRAFT_347096</name>
</gene>
<dbReference type="Proteomes" id="UP000799757">
    <property type="component" value="Unassembled WGS sequence"/>
</dbReference>
<dbReference type="OrthoDB" id="5215637at2759"/>
<evidence type="ECO:0000313" key="3">
    <source>
        <dbReference type="EMBL" id="KAF2797681.1"/>
    </source>
</evidence>
<keyword evidence="4" id="KW-1185">Reference proteome</keyword>
<dbReference type="EMBL" id="MU001801">
    <property type="protein sequence ID" value="KAF2797681.1"/>
    <property type="molecule type" value="Genomic_DNA"/>
</dbReference>
<feature type="region of interest" description="Disordered" evidence="1">
    <location>
        <begin position="57"/>
        <end position="81"/>
    </location>
</feature>
<keyword evidence="2" id="KW-0472">Membrane</keyword>
<feature type="compositionally biased region" description="Low complexity" evidence="1">
    <location>
        <begin position="132"/>
        <end position="166"/>
    </location>
</feature>
<evidence type="ECO:0008006" key="5">
    <source>
        <dbReference type="Google" id="ProtNLM"/>
    </source>
</evidence>
<dbReference type="CDD" id="cd12087">
    <property type="entry name" value="TM_EGFR-like"/>
    <property type="match status" value="1"/>
</dbReference>
<accession>A0A6A6XMC8</accession>
<evidence type="ECO:0000256" key="2">
    <source>
        <dbReference type="SAM" id="Phobius"/>
    </source>
</evidence>
<organism evidence="3 4">
    <name type="scientific">Melanomma pulvis-pyrius CBS 109.77</name>
    <dbReference type="NCBI Taxonomy" id="1314802"/>
    <lineage>
        <taxon>Eukaryota</taxon>
        <taxon>Fungi</taxon>
        <taxon>Dikarya</taxon>
        <taxon>Ascomycota</taxon>
        <taxon>Pezizomycotina</taxon>
        <taxon>Dothideomycetes</taxon>
        <taxon>Pleosporomycetidae</taxon>
        <taxon>Pleosporales</taxon>
        <taxon>Melanommataceae</taxon>
        <taxon>Melanomma</taxon>
    </lineage>
</organism>
<reference evidence="3" key="1">
    <citation type="journal article" date="2020" name="Stud. Mycol.">
        <title>101 Dothideomycetes genomes: a test case for predicting lifestyles and emergence of pathogens.</title>
        <authorList>
            <person name="Haridas S."/>
            <person name="Albert R."/>
            <person name="Binder M."/>
            <person name="Bloem J."/>
            <person name="Labutti K."/>
            <person name="Salamov A."/>
            <person name="Andreopoulos B."/>
            <person name="Baker S."/>
            <person name="Barry K."/>
            <person name="Bills G."/>
            <person name="Bluhm B."/>
            <person name="Cannon C."/>
            <person name="Castanera R."/>
            <person name="Culley D."/>
            <person name="Daum C."/>
            <person name="Ezra D."/>
            <person name="Gonzalez J."/>
            <person name="Henrissat B."/>
            <person name="Kuo A."/>
            <person name="Liang C."/>
            <person name="Lipzen A."/>
            <person name="Lutzoni F."/>
            <person name="Magnuson J."/>
            <person name="Mondo S."/>
            <person name="Nolan M."/>
            <person name="Ohm R."/>
            <person name="Pangilinan J."/>
            <person name="Park H.-J."/>
            <person name="Ramirez L."/>
            <person name="Alfaro M."/>
            <person name="Sun H."/>
            <person name="Tritt A."/>
            <person name="Yoshinaga Y."/>
            <person name="Zwiers L.-H."/>
            <person name="Turgeon B."/>
            <person name="Goodwin S."/>
            <person name="Spatafora J."/>
            <person name="Crous P."/>
            <person name="Grigoriev I."/>
        </authorList>
    </citation>
    <scope>NUCLEOTIDE SEQUENCE</scope>
    <source>
        <strain evidence="3">CBS 109.77</strain>
    </source>
</reference>
<feature type="region of interest" description="Disordered" evidence="1">
    <location>
        <begin position="93"/>
        <end position="166"/>
    </location>
</feature>
<keyword evidence="2" id="KW-0812">Transmembrane</keyword>
<evidence type="ECO:0000313" key="4">
    <source>
        <dbReference type="Proteomes" id="UP000799757"/>
    </source>
</evidence>
<feature type="compositionally biased region" description="Polar residues" evidence="1">
    <location>
        <begin position="97"/>
        <end position="107"/>
    </location>
</feature>
<name>A0A6A6XMC8_9PLEO</name>
<dbReference type="AlphaFoldDB" id="A0A6A6XMC8"/>
<keyword evidence="2" id="KW-1133">Transmembrane helix</keyword>